<sequence>MSSGSKTAPTETPLEDQTRHVDRQRIGFVGPEGAGKTTVATMVANRLSERTDVAIVGEAATFFEQPSASPEKVGPLGVHWTVVDHSPGTEILETAGDALDTVFVVVTPAMLDRVAAYERVIDQLDSDVFLVVNRFEECYRDRLSDLDGPELAEYFYENDTVAAAISDETVPKLEEWTTEAILLESLQPERLDTAEAMEALNRRHQSIVNVEVESDASALAVARSFREKGSAADFFRCNCRFHDGHVLARARPPRT</sequence>
<dbReference type="SUPFAM" id="SSF52540">
    <property type="entry name" value="P-loop containing nucleoside triphosphate hydrolases"/>
    <property type="match status" value="1"/>
</dbReference>
<dbReference type="STRING" id="890420.SAMN05216226_11835"/>
<feature type="region of interest" description="Disordered" evidence="1">
    <location>
        <begin position="1"/>
        <end position="30"/>
    </location>
</feature>
<dbReference type="EMBL" id="FNFC01000018">
    <property type="protein sequence ID" value="SDK10535.1"/>
    <property type="molecule type" value="Genomic_DNA"/>
</dbReference>
<evidence type="ECO:0000313" key="3">
    <source>
        <dbReference type="Proteomes" id="UP000198856"/>
    </source>
</evidence>
<evidence type="ECO:0000256" key="1">
    <source>
        <dbReference type="SAM" id="MobiDB-lite"/>
    </source>
</evidence>
<dbReference type="InterPro" id="IPR027417">
    <property type="entry name" value="P-loop_NTPase"/>
</dbReference>
<dbReference type="Proteomes" id="UP000198856">
    <property type="component" value="Unassembled WGS sequence"/>
</dbReference>
<reference evidence="2 3" key="1">
    <citation type="submission" date="2016-10" db="EMBL/GenBank/DDBJ databases">
        <authorList>
            <person name="de Groot N.N."/>
        </authorList>
    </citation>
    <scope>NUCLEOTIDE SEQUENCE [LARGE SCALE GENOMIC DNA]</scope>
    <source>
        <strain evidence="2 3">IBRC-M10015</strain>
    </source>
</reference>
<gene>
    <name evidence="2" type="ORF">SAMN05216226_11835</name>
</gene>
<feature type="compositionally biased region" description="Basic and acidic residues" evidence="1">
    <location>
        <begin position="16"/>
        <end position="25"/>
    </location>
</feature>
<proteinExistence type="predicted"/>
<accession>A0A1G8Z7Z1</accession>
<evidence type="ECO:0000313" key="2">
    <source>
        <dbReference type="EMBL" id="SDK10535.1"/>
    </source>
</evidence>
<name>A0A1G8Z7Z1_9EURY</name>
<protein>
    <submittedName>
        <fullName evidence="2">Uncharacterized protein</fullName>
    </submittedName>
</protein>
<feature type="compositionally biased region" description="Polar residues" evidence="1">
    <location>
        <begin position="1"/>
        <end position="10"/>
    </location>
</feature>
<organism evidence="2 3">
    <name type="scientific">Halovenus aranensis</name>
    <dbReference type="NCBI Taxonomy" id="890420"/>
    <lineage>
        <taxon>Archaea</taxon>
        <taxon>Methanobacteriati</taxon>
        <taxon>Methanobacteriota</taxon>
        <taxon>Stenosarchaea group</taxon>
        <taxon>Halobacteria</taxon>
        <taxon>Halobacteriales</taxon>
        <taxon>Haloarculaceae</taxon>
        <taxon>Halovenus</taxon>
    </lineage>
</organism>
<dbReference type="AlphaFoldDB" id="A0A1G8Z7Z1"/>
<keyword evidence="3" id="KW-1185">Reference proteome</keyword>
<dbReference type="Gene3D" id="3.40.50.300">
    <property type="entry name" value="P-loop containing nucleotide triphosphate hydrolases"/>
    <property type="match status" value="1"/>
</dbReference>